<dbReference type="Proteomes" id="UP000198999">
    <property type="component" value="Unassembled WGS sequence"/>
</dbReference>
<dbReference type="InterPro" id="IPR010998">
    <property type="entry name" value="Integrase_recombinase_N"/>
</dbReference>
<dbReference type="AlphaFoldDB" id="A0A1H9CNG2"/>
<dbReference type="PROSITE" id="PS51900">
    <property type="entry name" value="CB"/>
    <property type="match status" value="1"/>
</dbReference>
<dbReference type="Gene3D" id="1.10.443.10">
    <property type="entry name" value="Intergrase catalytic core"/>
    <property type="match status" value="1"/>
</dbReference>
<evidence type="ECO:0000256" key="4">
    <source>
        <dbReference type="PROSITE-ProRule" id="PRU01248"/>
    </source>
</evidence>
<keyword evidence="2 4" id="KW-0238">DNA-binding</keyword>
<evidence type="ECO:0000259" key="5">
    <source>
        <dbReference type="PROSITE" id="PS51898"/>
    </source>
</evidence>
<protein>
    <submittedName>
        <fullName evidence="7">Site-specific recombinase XerD</fullName>
    </submittedName>
</protein>
<dbReference type="PROSITE" id="PS51898">
    <property type="entry name" value="TYR_RECOMBINASE"/>
    <property type="match status" value="1"/>
</dbReference>
<evidence type="ECO:0000256" key="2">
    <source>
        <dbReference type="ARBA" id="ARBA00023125"/>
    </source>
</evidence>
<evidence type="ECO:0000313" key="7">
    <source>
        <dbReference type="EMBL" id="SEQ02745.1"/>
    </source>
</evidence>
<dbReference type="InterPro" id="IPR035386">
    <property type="entry name" value="Arm-DNA-bind_5"/>
</dbReference>
<evidence type="ECO:0000256" key="3">
    <source>
        <dbReference type="ARBA" id="ARBA00023172"/>
    </source>
</evidence>
<gene>
    <name evidence="7" type="ORF">SAMN05421824_0960</name>
</gene>
<reference evidence="7 8" key="1">
    <citation type="submission" date="2016-10" db="EMBL/GenBank/DDBJ databases">
        <authorList>
            <person name="de Groot N.N."/>
        </authorList>
    </citation>
    <scope>NUCLEOTIDE SEQUENCE [LARGE SCALE GENOMIC DNA]</scope>
    <source>
        <strain evidence="7 8">DSM 21035</strain>
    </source>
</reference>
<dbReference type="InterPro" id="IPR011010">
    <property type="entry name" value="DNA_brk_join_enz"/>
</dbReference>
<dbReference type="InterPro" id="IPR013762">
    <property type="entry name" value="Integrase-like_cat_sf"/>
</dbReference>
<proteinExistence type="predicted"/>
<dbReference type="RefSeq" id="WP_092576177.1">
    <property type="nucleotide sequence ID" value="NZ_FOFN01000001.1"/>
</dbReference>
<feature type="domain" description="Tyr recombinase" evidence="5">
    <location>
        <begin position="242"/>
        <end position="435"/>
    </location>
</feature>
<dbReference type="InterPro" id="IPR025269">
    <property type="entry name" value="SAM-like_dom"/>
</dbReference>
<dbReference type="OrthoDB" id="1493636at2"/>
<organism evidence="7 8">
    <name type="scientific">Hyunsoonleella jejuensis</name>
    <dbReference type="NCBI Taxonomy" id="419940"/>
    <lineage>
        <taxon>Bacteria</taxon>
        <taxon>Pseudomonadati</taxon>
        <taxon>Bacteroidota</taxon>
        <taxon>Flavobacteriia</taxon>
        <taxon>Flavobacteriales</taxon>
        <taxon>Flavobacteriaceae</taxon>
    </lineage>
</organism>
<dbReference type="Pfam" id="PF00589">
    <property type="entry name" value="Phage_integrase"/>
    <property type="match status" value="1"/>
</dbReference>
<dbReference type="Gene3D" id="1.10.150.130">
    <property type="match status" value="1"/>
</dbReference>
<dbReference type="InterPro" id="IPR044068">
    <property type="entry name" value="CB"/>
</dbReference>
<dbReference type="Pfam" id="PF17293">
    <property type="entry name" value="Arm-DNA-bind_5"/>
    <property type="match status" value="1"/>
</dbReference>
<evidence type="ECO:0000259" key="6">
    <source>
        <dbReference type="PROSITE" id="PS51900"/>
    </source>
</evidence>
<evidence type="ECO:0000256" key="1">
    <source>
        <dbReference type="ARBA" id="ARBA00022908"/>
    </source>
</evidence>
<dbReference type="Pfam" id="PF13102">
    <property type="entry name" value="Phage_int_SAM_5"/>
    <property type="match status" value="1"/>
</dbReference>
<sequence length="446" mass="52325">MIQSRRTKGVAPVFRLKASTKPEKPIFLDYSYGRKNRFKYSIGYSVNPDYWIKEKGKVKNVRAVTNAKIINDRIDDITRTLKEFVEDCDSNQIPLTNFIMKACLDDFRNEEEEVQEEKEEEITTLISYIEKYIKQKEKELPKTVKGYRNNTIKSYEQTLGHLKDYEEEYSCVLDFDLDNEFYSDFIEFMNSRTYQFKKKEKRHYSLNTIGKQIKNLKVFMGAALIEEYHTNLKYKRFKVQTEITTAIFLEIAELKSMYELDLSESPHLELARDVFIIGCEVGQRISDYHNLREQEIVNHESERYIKIKQEKTKKEVLCKITPVIETIMNQRYGGILPSKITEQKLNDYIKIVGEKAEINSQIKVEITRGGKRKVNHIPKHQLIQGHSARRTFCTLKYKAGVPVHSILELSGHSTLKEFMKYIRNPKVERVSQITSTDAFQVSSIPV</sequence>
<dbReference type="GO" id="GO:0006310">
    <property type="term" value="P:DNA recombination"/>
    <property type="evidence" value="ECO:0007669"/>
    <property type="project" value="UniProtKB-KW"/>
</dbReference>
<dbReference type="GO" id="GO:0015074">
    <property type="term" value="P:DNA integration"/>
    <property type="evidence" value="ECO:0007669"/>
    <property type="project" value="UniProtKB-KW"/>
</dbReference>
<name>A0A1H9CNG2_9FLAO</name>
<feature type="domain" description="Core-binding (CB)" evidence="6">
    <location>
        <begin position="123"/>
        <end position="224"/>
    </location>
</feature>
<keyword evidence="8" id="KW-1185">Reference proteome</keyword>
<dbReference type="STRING" id="419940.SAMN05421824_0960"/>
<keyword evidence="3" id="KW-0233">DNA recombination</keyword>
<evidence type="ECO:0000313" key="8">
    <source>
        <dbReference type="Proteomes" id="UP000198999"/>
    </source>
</evidence>
<dbReference type="GO" id="GO:0003677">
    <property type="term" value="F:DNA binding"/>
    <property type="evidence" value="ECO:0007669"/>
    <property type="project" value="UniProtKB-UniRule"/>
</dbReference>
<accession>A0A1H9CNG2</accession>
<keyword evidence="1" id="KW-0229">DNA integration</keyword>
<dbReference type="SUPFAM" id="SSF56349">
    <property type="entry name" value="DNA breaking-rejoining enzymes"/>
    <property type="match status" value="1"/>
</dbReference>
<dbReference type="EMBL" id="FOFN01000001">
    <property type="protein sequence ID" value="SEQ02745.1"/>
    <property type="molecule type" value="Genomic_DNA"/>
</dbReference>
<dbReference type="InterPro" id="IPR002104">
    <property type="entry name" value="Integrase_catalytic"/>
</dbReference>